<sequence>MHIEVEHLNSTILSLRVDKEFTVDNLKHIVSQNIHIPASDLTLACNGSLLEDGHRFSEYFAGDRCKVLLFLRKGEQIRSNIEVDFGDGRVLFIPACMSWTVGELKRKLQNATKGEHLDETKVFTFTRFIMEDNRRLEEYKLKEGSKILVFSYLNTDPANTMNGEAAPIKNEEETSQPIVSYRVFENPVDDVIKSSLSCTTPLPPSPSPPPLLEQSKTKSAEDQNEYLILSTDSPVPPQTTELSSSWNAAANLTEYHPHNSSSNLKNGSESLKSWQASVEPKTIVIPGKFRQRQTKPVFNRHFQSGTGISDRGKNVDKMDVIFTDGTRKMSVELPTTATVLEGLEAVKTRISDSDKDKFRLFKGYVQMEAHHPLSQYGVVNGSTVVFKKPGPVQKF</sequence>
<dbReference type="AlphaFoldDB" id="A0A0R3XBS7"/>
<dbReference type="CDD" id="cd17039">
    <property type="entry name" value="Ubl_ubiquitin_like"/>
    <property type="match status" value="3"/>
</dbReference>
<dbReference type="Pfam" id="PF00240">
    <property type="entry name" value="ubiquitin"/>
    <property type="match status" value="2"/>
</dbReference>
<reference evidence="3 4" key="2">
    <citation type="submission" date="2018-11" db="EMBL/GenBank/DDBJ databases">
        <authorList>
            <consortium name="Pathogen Informatics"/>
        </authorList>
    </citation>
    <scope>NUCLEOTIDE SEQUENCE [LARGE SCALE GENOMIC DNA]</scope>
</reference>
<dbReference type="PANTHER" id="PTHR10621:SF0">
    <property type="entry name" value="UV EXCISION REPAIR PROTEIN RAD23"/>
    <property type="match status" value="1"/>
</dbReference>
<reference evidence="5" key="1">
    <citation type="submission" date="2017-02" db="UniProtKB">
        <authorList>
            <consortium name="WormBaseParasite"/>
        </authorList>
    </citation>
    <scope>IDENTIFICATION</scope>
</reference>
<dbReference type="GO" id="GO:0043161">
    <property type="term" value="P:proteasome-mediated ubiquitin-dependent protein catabolic process"/>
    <property type="evidence" value="ECO:0007669"/>
    <property type="project" value="TreeGrafter"/>
</dbReference>
<dbReference type="GO" id="GO:0005654">
    <property type="term" value="C:nucleoplasm"/>
    <property type="evidence" value="ECO:0007669"/>
    <property type="project" value="TreeGrafter"/>
</dbReference>
<evidence type="ECO:0000256" key="1">
    <source>
        <dbReference type="SAM" id="MobiDB-lite"/>
    </source>
</evidence>
<dbReference type="EMBL" id="UYWX01022674">
    <property type="protein sequence ID" value="VDM35967.1"/>
    <property type="molecule type" value="Genomic_DNA"/>
</dbReference>
<gene>
    <name evidence="3" type="ORF">TTAC_LOCUS10987</name>
</gene>
<evidence type="ECO:0000313" key="3">
    <source>
        <dbReference type="EMBL" id="VDM35967.1"/>
    </source>
</evidence>
<protein>
    <submittedName>
        <fullName evidence="5">Ubiquitin-like domain-containing protein</fullName>
    </submittedName>
</protein>
<dbReference type="GO" id="GO:0005829">
    <property type="term" value="C:cytosol"/>
    <property type="evidence" value="ECO:0007669"/>
    <property type="project" value="TreeGrafter"/>
</dbReference>
<accession>A0A0R3XBS7</accession>
<dbReference type="GO" id="GO:0070628">
    <property type="term" value="F:proteasome binding"/>
    <property type="evidence" value="ECO:0007669"/>
    <property type="project" value="TreeGrafter"/>
</dbReference>
<name>A0A0R3XBS7_HYDTA</name>
<organism evidence="5">
    <name type="scientific">Hydatigena taeniaeformis</name>
    <name type="common">Feline tapeworm</name>
    <name type="synonym">Taenia taeniaeformis</name>
    <dbReference type="NCBI Taxonomy" id="6205"/>
    <lineage>
        <taxon>Eukaryota</taxon>
        <taxon>Metazoa</taxon>
        <taxon>Spiralia</taxon>
        <taxon>Lophotrochozoa</taxon>
        <taxon>Platyhelminthes</taxon>
        <taxon>Cestoda</taxon>
        <taxon>Eucestoda</taxon>
        <taxon>Cyclophyllidea</taxon>
        <taxon>Taeniidae</taxon>
        <taxon>Hydatigera</taxon>
    </lineage>
</organism>
<evidence type="ECO:0000313" key="4">
    <source>
        <dbReference type="Proteomes" id="UP000274429"/>
    </source>
</evidence>
<proteinExistence type="predicted"/>
<dbReference type="PROSITE" id="PS50053">
    <property type="entry name" value="UBIQUITIN_2"/>
    <property type="match status" value="2"/>
</dbReference>
<dbReference type="Gene3D" id="3.10.20.90">
    <property type="entry name" value="Phosphatidylinositol 3-kinase Catalytic Subunit, Chain A, domain 1"/>
    <property type="match status" value="2"/>
</dbReference>
<dbReference type="SUPFAM" id="SSF54236">
    <property type="entry name" value="Ubiquitin-like"/>
    <property type="match status" value="3"/>
</dbReference>
<dbReference type="InterPro" id="IPR029071">
    <property type="entry name" value="Ubiquitin-like_domsf"/>
</dbReference>
<dbReference type="GO" id="GO:0043130">
    <property type="term" value="F:ubiquitin binding"/>
    <property type="evidence" value="ECO:0007669"/>
    <property type="project" value="TreeGrafter"/>
</dbReference>
<dbReference type="SMART" id="SM00213">
    <property type="entry name" value="UBQ"/>
    <property type="match status" value="2"/>
</dbReference>
<dbReference type="Proteomes" id="UP000274429">
    <property type="component" value="Unassembled WGS sequence"/>
</dbReference>
<feature type="domain" description="Ubiquitin-like" evidence="2">
    <location>
        <begin position="1"/>
        <end position="73"/>
    </location>
</feature>
<dbReference type="OrthoDB" id="267397at2759"/>
<evidence type="ECO:0000313" key="5">
    <source>
        <dbReference type="WBParaSite" id="TTAC_0001100401-mRNA-1"/>
    </source>
</evidence>
<dbReference type="GO" id="GO:0031593">
    <property type="term" value="F:polyubiquitin modification-dependent protein binding"/>
    <property type="evidence" value="ECO:0007669"/>
    <property type="project" value="TreeGrafter"/>
</dbReference>
<dbReference type="WBParaSite" id="TTAC_0001100401-mRNA-1">
    <property type="protein sequence ID" value="TTAC_0001100401-mRNA-1"/>
    <property type="gene ID" value="TTAC_0001100401"/>
</dbReference>
<feature type="compositionally biased region" description="Pro residues" evidence="1">
    <location>
        <begin position="201"/>
        <end position="211"/>
    </location>
</feature>
<feature type="region of interest" description="Disordered" evidence="1">
    <location>
        <begin position="195"/>
        <end position="221"/>
    </location>
</feature>
<keyword evidence="4" id="KW-1185">Reference proteome</keyword>
<evidence type="ECO:0000259" key="2">
    <source>
        <dbReference type="PROSITE" id="PS50053"/>
    </source>
</evidence>
<dbReference type="PANTHER" id="PTHR10621">
    <property type="entry name" value="UV EXCISION REPAIR PROTEIN RAD23"/>
    <property type="match status" value="1"/>
</dbReference>
<feature type="domain" description="Ubiquitin-like" evidence="2">
    <location>
        <begin position="79"/>
        <end position="149"/>
    </location>
</feature>
<dbReference type="InterPro" id="IPR000626">
    <property type="entry name" value="Ubiquitin-like_dom"/>
</dbReference>